<comment type="catalytic activity">
    <reaction evidence="1">
        <text>Hydrolysis of terminal non-reducing N-acetyl-D-hexosamine residues in N-acetyl-beta-D-hexosaminides.</text>
        <dbReference type="EC" id="3.2.1.52"/>
    </reaction>
</comment>
<dbReference type="SUPFAM" id="SSF51445">
    <property type="entry name" value="(Trans)glycosidases"/>
    <property type="match status" value="1"/>
</dbReference>
<evidence type="ECO:0000256" key="3">
    <source>
        <dbReference type="ARBA" id="ARBA00012663"/>
    </source>
</evidence>
<dbReference type="AlphaFoldDB" id="A0AAU7GCM8"/>
<proteinExistence type="inferred from homology"/>
<dbReference type="PANTHER" id="PTHR30480">
    <property type="entry name" value="BETA-HEXOSAMINIDASE-RELATED"/>
    <property type="match status" value="1"/>
</dbReference>
<sequence length="400" mass="40755">MRRSRWFTAAVAVTLAAALGGCAAGAAAPRPSGSVDDPAGARAASASPSPTPTATATATPDPVAAYADARLANMTLRQKVASLFILHGPGTDGAALRAFADRYGLGGLILMGDNIPATPAALAAQTAAANASEPSLPLLIGTDEEGGDVTRLPWDGLPGASELRGQPPRATQDVFARRAALLKQAGVNVNFGTVADVTADPSSFIYDRVLGTDPGSAAARVAASVTGERGSVLSTIKHFPGHGETEADSHRTVPTAAVDRARWAAQDAPPFRAGVRAGAELVMFGHLVYGGVDARPASLSPAWHRILADELGFHGVTVTDDMRMLQDTGLPEYRDAGANAVQALAAGNTMILMVQGAGTDPGAMIDAVVAAVGQGRIPASTIDADARKVLQLRRSLAPQG</sequence>
<evidence type="ECO:0000256" key="2">
    <source>
        <dbReference type="ARBA" id="ARBA00005336"/>
    </source>
</evidence>
<evidence type="ECO:0000256" key="7">
    <source>
        <dbReference type="SAM" id="SignalP"/>
    </source>
</evidence>
<dbReference type="RefSeq" id="WP_348787623.1">
    <property type="nucleotide sequence ID" value="NZ_CP157390.1"/>
</dbReference>
<dbReference type="GO" id="GO:0004563">
    <property type="term" value="F:beta-N-acetylhexosaminidase activity"/>
    <property type="evidence" value="ECO:0007669"/>
    <property type="project" value="UniProtKB-EC"/>
</dbReference>
<dbReference type="GO" id="GO:0005975">
    <property type="term" value="P:carbohydrate metabolic process"/>
    <property type="evidence" value="ECO:0007669"/>
    <property type="project" value="InterPro"/>
</dbReference>
<dbReference type="InterPro" id="IPR036962">
    <property type="entry name" value="Glyco_hydro_3_N_sf"/>
</dbReference>
<feature type="compositionally biased region" description="Low complexity" evidence="6">
    <location>
        <begin position="36"/>
        <end position="59"/>
    </location>
</feature>
<dbReference type="InterPro" id="IPR050226">
    <property type="entry name" value="NagZ_Beta-hexosaminidase"/>
</dbReference>
<dbReference type="GO" id="GO:0009254">
    <property type="term" value="P:peptidoglycan turnover"/>
    <property type="evidence" value="ECO:0007669"/>
    <property type="project" value="TreeGrafter"/>
</dbReference>
<evidence type="ECO:0000256" key="1">
    <source>
        <dbReference type="ARBA" id="ARBA00001231"/>
    </source>
</evidence>
<evidence type="ECO:0000259" key="8">
    <source>
        <dbReference type="Pfam" id="PF00933"/>
    </source>
</evidence>
<evidence type="ECO:0000313" key="9">
    <source>
        <dbReference type="EMBL" id="XBM47656.1"/>
    </source>
</evidence>
<feature type="domain" description="Glycoside hydrolase family 3 N-terminal" evidence="8">
    <location>
        <begin position="75"/>
        <end position="392"/>
    </location>
</feature>
<feature type="chain" id="PRO_5043593733" description="beta-N-acetylhexosaminidase" evidence="7">
    <location>
        <begin position="27"/>
        <end position="400"/>
    </location>
</feature>
<keyword evidence="4 9" id="KW-0378">Hydrolase</keyword>
<organism evidence="9">
    <name type="scientific">Leifsonia sp. NPDC080035</name>
    <dbReference type="NCBI Taxonomy" id="3143936"/>
    <lineage>
        <taxon>Bacteria</taxon>
        <taxon>Bacillati</taxon>
        <taxon>Actinomycetota</taxon>
        <taxon>Actinomycetes</taxon>
        <taxon>Micrococcales</taxon>
        <taxon>Microbacteriaceae</taxon>
        <taxon>Leifsonia</taxon>
    </lineage>
</organism>
<comment type="similarity">
    <text evidence="2">Belongs to the glycosyl hydrolase 3 family.</text>
</comment>
<dbReference type="InterPro" id="IPR001764">
    <property type="entry name" value="Glyco_hydro_3_N"/>
</dbReference>
<dbReference type="InterPro" id="IPR017853">
    <property type="entry name" value="GH"/>
</dbReference>
<dbReference type="Gene3D" id="3.20.20.300">
    <property type="entry name" value="Glycoside hydrolase, family 3, N-terminal domain"/>
    <property type="match status" value="1"/>
</dbReference>
<accession>A0AAU7GCM8</accession>
<protein>
    <recommendedName>
        <fullName evidence="3">beta-N-acetylhexosaminidase</fullName>
        <ecNumber evidence="3">3.2.1.52</ecNumber>
    </recommendedName>
</protein>
<evidence type="ECO:0000256" key="4">
    <source>
        <dbReference type="ARBA" id="ARBA00022801"/>
    </source>
</evidence>
<dbReference type="PROSITE" id="PS51257">
    <property type="entry name" value="PROKAR_LIPOPROTEIN"/>
    <property type="match status" value="1"/>
</dbReference>
<evidence type="ECO:0000256" key="5">
    <source>
        <dbReference type="ARBA" id="ARBA00023295"/>
    </source>
</evidence>
<feature type="region of interest" description="Disordered" evidence="6">
    <location>
        <begin position="29"/>
        <end position="59"/>
    </location>
</feature>
<dbReference type="EMBL" id="CP157390">
    <property type="protein sequence ID" value="XBM47656.1"/>
    <property type="molecule type" value="Genomic_DNA"/>
</dbReference>
<evidence type="ECO:0000256" key="6">
    <source>
        <dbReference type="SAM" id="MobiDB-lite"/>
    </source>
</evidence>
<dbReference type="Pfam" id="PF00933">
    <property type="entry name" value="Glyco_hydro_3"/>
    <property type="match status" value="1"/>
</dbReference>
<keyword evidence="5" id="KW-0326">Glycosidase</keyword>
<name>A0AAU7GCM8_9MICO</name>
<keyword evidence="7" id="KW-0732">Signal</keyword>
<gene>
    <name evidence="9" type="ORF">AAME72_16515</name>
</gene>
<dbReference type="PANTHER" id="PTHR30480:SF13">
    <property type="entry name" value="BETA-HEXOSAMINIDASE"/>
    <property type="match status" value="1"/>
</dbReference>
<reference evidence="9" key="1">
    <citation type="submission" date="2024-05" db="EMBL/GenBank/DDBJ databases">
        <title>The Natural Products Discovery Center: Release of the First 8490 Sequenced Strains for Exploring Actinobacteria Biosynthetic Diversity.</title>
        <authorList>
            <person name="Kalkreuter E."/>
            <person name="Kautsar S.A."/>
            <person name="Yang D."/>
            <person name="Bader C.D."/>
            <person name="Teijaro C.N."/>
            <person name="Fluegel L."/>
            <person name="Davis C.M."/>
            <person name="Simpson J.R."/>
            <person name="Lauterbach L."/>
            <person name="Steele A.D."/>
            <person name="Gui C."/>
            <person name="Meng S."/>
            <person name="Li G."/>
            <person name="Viehrig K."/>
            <person name="Ye F."/>
            <person name="Su P."/>
            <person name="Kiefer A.F."/>
            <person name="Nichols A."/>
            <person name="Cepeda A.J."/>
            <person name="Yan W."/>
            <person name="Fan B."/>
            <person name="Jiang Y."/>
            <person name="Adhikari A."/>
            <person name="Zheng C.-J."/>
            <person name="Schuster L."/>
            <person name="Cowan T.M."/>
            <person name="Smanski M.J."/>
            <person name="Chevrette M.G."/>
            <person name="de Carvalho L.P.S."/>
            <person name="Shen B."/>
        </authorList>
    </citation>
    <scope>NUCLEOTIDE SEQUENCE</scope>
    <source>
        <strain evidence="9">NPDC080035</strain>
    </source>
</reference>
<feature type="signal peptide" evidence="7">
    <location>
        <begin position="1"/>
        <end position="26"/>
    </location>
</feature>
<dbReference type="EC" id="3.2.1.52" evidence="3"/>